<dbReference type="EMBL" id="JBEWTB010000002">
    <property type="protein sequence ID" value="MET4755442.1"/>
    <property type="molecule type" value="Genomic_DNA"/>
</dbReference>
<reference evidence="2 3" key="1">
    <citation type="submission" date="2024-06" db="EMBL/GenBank/DDBJ databases">
        <title>Genomic Encyclopedia of Type Strains, Phase V (KMG-V): Genome sequencing to study the core and pangenomes of soil and plant-associated prokaryotes.</title>
        <authorList>
            <person name="Whitman W."/>
        </authorList>
    </citation>
    <scope>NUCLEOTIDE SEQUENCE [LARGE SCALE GENOMIC DNA]</scope>
    <source>
        <strain evidence="2 3">NE40</strain>
    </source>
</reference>
<keyword evidence="3" id="KW-1185">Reference proteome</keyword>
<dbReference type="Proteomes" id="UP001549366">
    <property type="component" value="Unassembled WGS sequence"/>
</dbReference>
<organism evidence="2 3">
    <name type="scientific">Endozoicomonas lisbonensis</name>
    <dbReference type="NCBI Taxonomy" id="3120522"/>
    <lineage>
        <taxon>Bacteria</taxon>
        <taxon>Pseudomonadati</taxon>
        <taxon>Pseudomonadota</taxon>
        <taxon>Gammaproteobacteria</taxon>
        <taxon>Oceanospirillales</taxon>
        <taxon>Endozoicomonadaceae</taxon>
        <taxon>Endozoicomonas</taxon>
    </lineage>
</organism>
<accession>A0ABV2SCF5</accession>
<evidence type="ECO:0000313" key="3">
    <source>
        <dbReference type="Proteomes" id="UP001549366"/>
    </source>
</evidence>
<protein>
    <recommendedName>
        <fullName evidence="4">Haemolysin XhlA</fullName>
    </recommendedName>
</protein>
<gene>
    <name evidence="2" type="ORF">V5J35_000634</name>
</gene>
<evidence type="ECO:0000256" key="1">
    <source>
        <dbReference type="SAM" id="Phobius"/>
    </source>
</evidence>
<name>A0ABV2SCF5_9GAMM</name>
<sequence>MIEERITHQTTSLTRQGERLDHQDKRIRQLEFQSSRRGVMLNYIERFGWIVLTATIGLLSYFLRG</sequence>
<comment type="caution">
    <text evidence="2">The sequence shown here is derived from an EMBL/GenBank/DDBJ whole genome shotgun (WGS) entry which is preliminary data.</text>
</comment>
<evidence type="ECO:0000313" key="2">
    <source>
        <dbReference type="EMBL" id="MET4755442.1"/>
    </source>
</evidence>
<proteinExistence type="predicted"/>
<keyword evidence="1" id="KW-0812">Transmembrane</keyword>
<dbReference type="RefSeq" id="WP_354009866.1">
    <property type="nucleotide sequence ID" value="NZ_JBEWTA010000001.1"/>
</dbReference>
<evidence type="ECO:0008006" key="4">
    <source>
        <dbReference type="Google" id="ProtNLM"/>
    </source>
</evidence>
<keyword evidence="1" id="KW-1133">Transmembrane helix</keyword>
<keyword evidence="1" id="KW-0472">Membrane</keyword>
<feature type="transmembrane region" description="Helical" evidence="1">
    <location>
        <begin position="43"/>
        <end position="63"/>
    </location>
</feature>